<keyword evidence="1" id="KW-1133">Transmembrane helix</keyword>
<gene>
    <name evidence="2" type="ORF">ACFPN1_06250</name>
</gene>
<protein>
    <submittedName>
        <fullName evidence="2">Uncharacterized protein</fullName>
    </submittedName>
</protein>
<proteinExistence type="predicted"/>
<feature type="transmembrane region" description="Helical" evidence="1">
    <location>
        <begin position="21"/>
        <end position="41"/>
    </location>
</feature>
<dbReference type="EMBL" id="JBHSNM010000001">
    <property type="protein sequence ID" value="MFC5569659.1"/>
    <property type="molecule type" value="Genomic_DNA"/>
</dbReference>
<keyword evidence="1" id="KW-0472">Membrane</keyword>
<evidence type="ECO:0000256" key="1">
    <source>
        <dbReference type="SAM" id="Phobius"/>
    </source>
</evidence>
<comment type="caution">
    <text evidence="2">The sequence shown here is derived from an EMBL/GenBank/DDBJ whole genome shotgun (WGS) entry which is preliminary data.</text>
</comment>
<sequence>MNAGKPTRSNDRAERLARSMLGAALLAAVVWAVMGNSLGLLG</sequence>
<keyword evidence="1" id="KW-0812">Transmembrane</keyword>
<name>A0ABW0SLQ7_9GAMM</name>
<evidence type="ECO:0000313" key="3">
    <source>
        <dbReference type="Proteomes" id="UP001596036"/>
    </source>
</evidence>
<keyword evidence="3" id="KW-1185">Reference proteome</keyword>
<reference evidence="3" key="1">
    <citation type="journal article" date="2019" name="Int. J. Syst. Evol. Microbiol.">
        <title>The Global Catalogue of Microorganisms (GCM) 10K type strain sequencing project: providing services to taxonomists for standard genome sequencing and annotation.</title>
        <authorList>
            <consortium name="The Broad Institute Genomics Platform"/>
            <consortium name="The Broad Institute Genome Sequencing Center for Infectious Disease"/>
            <person name="Wu L."/>
            <person name="Ma J."/>
        </authorList>
    </citation>
    <scope>NUCLEOTIDE SEQUENCE [LARGE SCALE GENOMIC DNA]</scope>
    <source>
        <strain evidence="3">KACC 11407</strain>
    </source>
</reference>
<dbReference type="Proteomes" id="UP001596036">
    <property type="component" value="Unassembled WGS sequence"/>
</dbReference>
<dbReference type="RefSeq" id="WP_386753856.1">
    <property type="nucleotide sequence ID" value="NZ_JBHSNM010000001.1"/>
</dbReference>
<accession>A0ABW0SLQ7</accession>
<evidence type="ECO:0000313" key="2">
    <source>
        <dbReference type="EMBL" id="MFC5569659.1"/>
    </source>
</evidence>
<organism evidence="2 3">
    <name type="scientific">Lysobacter yangpyeongensis</name>
    <dbReference type="NCBI Taxonomy" id="346182"/>
    <lineage>
        <taxon>Bacteria</taxon>
        <taxon>Pseudomonadati</taxon>
        <taxon>Pseudomonadota</taxon>
        <taxon>Gammaproteobacteria</taxon>
        <taxon>Lysobacterales</taxon>
        <taxon>Lysobacteraceae</taxon>
        <taxon>Lysobacter</taxon>
    </lineage>
</organism>